<sequence>MERVVSPEDIERGERMERRRSAEPGFWRFFAELNAGLILTAFAIVAFKTPNHFAFGGTSGVSVILSTLVPTLPVGVFMWILNIILVVLGFIFLERRAILWSVFASFALSAYVSLFELCIPSTVSLTGDMWLDLCFAVILPSLGSAIVFDIGASTGGTDILAMILKRRTTLEIGRALLYVDIGIVVIAAFLYGSRVGLYCVLGLFAKTLVVDKAIESIHLRKVCTVICKEPERVERFIVQKLNRTATISRAYGAFTGECVTVIMSVLSRREAVQLRRYAREIDPGAFITIVDSSEIVGKGFRGTN</sequence>
<keyword evidence="5 6" id="KW-0472">Membrane</keyword>
<gene>
    <name evidence="8" type="ORF">HF320_07695</name>
</gene>
<dbReference type="PANTHER" id="PTHR33545:SF9">
    <property type="entry name" value="UPF0750 MEMBRANE PROTEIN YITE"/>
    <property type="match status" value="1"/>
</dbReference>
<name>A0A7X9YI73_9ACTN</name>
<comment type="caution">
    <text evidence="8">The sequence shown here is derived from an EMBL/GenBank/DDBJ whole genome shotgun (WGS) entry which is preliminary data.</text>
</comment>
<keyword evidence="9" id="KW-1185">Reference proteome</keyword>
<feature type="transmembrane region" description="Helical" evidence="6">
    <location>
        <begin position="129"/>
        <end position="151"/>
    </location>
</feature>
<evidence type="ECO:0000256" key="5">
    <source>
        <dbReference type="ARBA" id="ARBA00023136"/>
    </source>
</evidence>
<dbReference type="InterPro" id="IPR003740">
    <property type="entry name" value="YitT"/>
</dbReference>
<protein>
    <submittedName>
        <fullName evidence="8">YitT family protein</fullName>
    </submittedName>
</protein>
<evidence type="ECO:0000259" key="7">
    <source>
        <dbReference type="Pfam" id="PF10035"/>
    </source>
</evidence>
<dbReference type="Gene3D" id="3.30.70.120">
    <property type="match status" value="1"/>
</dbReference>
<dbReference type="PANTHER" id="PTHR33545">
    <property type="entry name" value="UPF0750 MEMBRANE PROTEIN YITT-RELATED"/>
    <property type="match status" value="1"/>
</dbReference>
<feature type="domain" description="DUF2179" evidence="7">
    <location>
        <begin position="243"/>
        <end position="297"/>
    </location>
</feature>
<dbReference type="Pfam" id="PF10035">
    <property type="entry name" value="DUF2179"/>
    <property type="match status" value="1"/>
</dbReference>
<dbReference type="InterPro" id="IPR019264">
    <property type="entry name" value="DUF2179"/>
</dbReference>
<accession>A0A7X9YI73</accession>
<evidence type="ECO:0000256" key="1">
    <source>
        <dbReference type="ARBA" id="ARBA00004651"/>
    </source>
</evidence>
<dbReference type="PIRSF" id="PIRSF006483">
    <property type="entry name" value="Membrane_protein_YitT"/>
    <property type="match status" value="1"/>
</dbReference>
<evidence type="ECO:0000313" key="8">
    <source>
        <dbReference type="EMBL" id="NMF56207.1"/>
    </source>
</evidence>
<feature type="transmembrane region" description="Helical" evidence="6">
    <location>
        <begin position="67"/>
        <end position="91"/>
    </location>
</feature>
<evidence type="ECO:0000256" key="6">
    <source>
        <dbReference type="SAM" id="Phobius"/>
    </source>
</evidence>
<reference evidence="8 9" key="1">
    <citation type="submission" date="2020-04" db="EMBL/GenBank/DDBJ databases">
        <title>Collinsella sp. KGMB02528 nov., an anaerobic actinobacterium isolated from human feces.</title>
        <authorList>
            <person name="Han K.-I."/>
            <person name="Eom M.K."/>
            <person name="Kim J.-S."/>
            <person name="Lee K.C."/>
            <person name="Suh M.K."/>
            <person name="Park S.-H."/>
            <person name="Lee J.H."/>
            <person name="Kang S.W."/>
            <person name="Park J.-E."/>
            <person name="Oh B.S."/>
            <person name="Yu S.Y."/>
            <person name="Choi S.-H."/>
            <person name="Lee D.H."/>
            <person name="Yoon H."/>
            <person name="Kim B.-Y."/>
            <person name="Lee J.H."/>
            <person name="Lee J.-S."/>
        </authorList>
    </citation>
    <scope>NUCLEOTIDE SEQUENCE [LARGE SCALE GENOMIC DNA]</scope>
    <source>
        <strain evidence="8 9">KGMB02528</strain>
    </source>
</reference>
<dbReference type="CDD" id="cd16380">
    <property type="entry name" value="YitT_C"/>
    <property type="match status" value="1"/>
</dbReference>
<organism evidence="8 9">
    <name type="scientific">Collinsella acetigenes</name>
    <dbReference type="NCBI Taxonomy" id="2713419"/>
    <lineage>
        <taxon>Bacteria</taxon>
        <taxon>Bacillati</taxon>
        <taxon>Actinomycetota</taxon>
        <taxon>Coriobacteriia</taxon>
        <taxon>Coriobacteriales</taxon>
        <taxon>Coriobacteriaceae</taxon>
        <taxon>Collinsella</taxon>
    </lineage>
</organism>
<dbReference type="Pfam" id="PF02588">
    <property type="entry name" value="YitT_membrane"/>
    <property type="match status" value="1"/>
</dbReference>
<evidence type="ECO:0000256" key="3">
    <source>
        <dbReference type="ARBA" id="ARBA00022692"/>
    </source>
</evidence>
<dbReference type="InterPro" id="IPR051461">
    <property type="entry name" value="UPF0750_membrane"/>
</dbReference>
<comment type="subcellular location">
    <subcellularLocation>
        <location evidence="1">Cell membrane</location>
        <topology evidence="1">Multi-pass membrane protein</topology>
    </subcellularLocation>
</comment>
<feature type="transmembrane region" description="Helical" evidence="6">
    <location>
        <begin position="172"/>
        <end position="191"/>
    </location>
</feature>
<evidence type="ECO:0000256" key="2">
    <source>
        <dbReference type="ARBA" id="ARBA00022475"/>
    </source>
</evidence>
<proteinExistence type="predicted"/>
<dbReference type="Proteomes" id="UP000546970">
    <property type="component" value="Unassembled WGS sequence"/>
</dbReference>
<keyword evidence="2" id="KW-1003">Cell membrane</keyword>
<keyword evidence="3 6" id="KW-0812">Transmembrane</keyword>
<evidence type="ECO:0000256" key="4">
    <source>
        <dbReference type="ARBA" id="ARBA00022989"/>
    </source>
</evidence>
<dbReference type="GO" id="GO:0005886">
    <property type="term" value="C:plasma membrane"/>
    <property type="evidence" value="ECO:0007669"/>
    <property type="project" value="UniProtKB-SubCell"/>
</dbReference>
<feature type="transmembrane region" description="Helical" evidence="6">
    <location>
        <begin position="98"/>
        <end position="123"/>
    </location>
</feature>
<dbReference type="InterPro" id="IPR015867">
    <property type="entry name" value="N-reg_PII/ATP_PRibTrfase_C"/>
</dbReference>
<dbReference type="AlphaFoldDB" id="A0A7X9YI73"/>
<dbReference type="EMBL" id="JABBCP010000007">
    <property type="protein sequence ID" value="NMF56207.1"/>
    <property type="molecule type" value="Genomic_DNA"/>
</dbReference>
<evidence type="ECO:0000313" key="9">
    <source>
        <dbReference type="Proteomes" id="UP000546970"/>
    </source>
</evidence>
<keyword evidence="4 6" id="KW-1133">Transmembrane helix</keyword>
<feature type="transmembrane region" description="Helical" evidence="6">
    <location>
        <begin position="25"/>
        <end position="47"/>
    </location>
</feature>